<keyword evidence="4" id="KW-1003">Cell membrane</keyword>
<dbReference type="SMART" id="SM00091">
    <property type="entry name" value="PAS"/>
    <property type="match status" value="1"/>
</dbReference>
<keyword evidence="13" id="KW-1133">Transmembrane helix</keyword>
<feature type="transmembrane region" description="Helical" evidence="13">
    <location>
        <begin position="7"/>
        <end position="28"/>
    </location>
</feature>
<evidence type="ECO:0000259" key="16">
    <source>
        <dbReference type="PROSITE" id="PS50113"/>
    </source>
</evidence>
<dbReference type="InterPro" id="IPR003661">
    <property type="entry name" value="HisK_dim/P_dom"/>
</dbReference>
<keyword evidence="7" id="KW-0547">Nucleotide-binding</keyword>
<evidence type="ECO:0000259" key="15">
    <source>
        <dbReference type="PROSITE" id="PS50112"/>
    </source>
</evidence>
<dbReference type="InterPro" id="IPR003660">
    <property type="entry name" value="HAMP_dom"/>
</dbReference>
<dbReference type="InterPro" id="IPR004358">
    <property type="entry name" value="Sig_transdc_His_kin-like_C"/>
</dbReference>
<proteinExistence type="predicted"/>
<dbReference type="InterPro" id="IPR001610">
    <property type="entry name" value="PAC"/>
</dbReference>
<comment type="subcellular location">
    <subcellularLocation>
        <location evidence="2">Cell membrane</location>
        <topology evidence="2">Multi-pass membrane protein</topology>
    </subcellularLocation>
</comment>
<dbReference type="Pfam" id="PF00672">
    <property type="entry name" value="HAMP"/>
    <property type="match status" value="1"/>
</dbReference>
<evidence type="ECO:0000256" key="13">
    <source>
        <dbReference type="SAM" id="Phobius"/>
    </source>
</evidence>
<dbReference type="PROSITE" id="PS50112">
    <property type="entry name" value="PAS"/>
    <property type="match status" value="1"/>
</dbReference>
<dbReference type="Pfam" id="PF08448">
    <property type="entry name" value="PAS_4"/>
    <property type="match status" value="1"/>
</dbReference>
<reference evidence="18 19" key="1">
    <citation type="submission" date="2020-05" db="EMBL/GenBank/DDBJ databases">
        <title>Paenibacillus glebae, sp. nov., Paenibacillus humi sp. nov., Paenibacillus pedi sp. nov., Paenibacillus terrestris sp. nov. and Paenibacillus terricola sp. nov., isolated from a forest top soil sample.</title>
        <authorList>
            <person name="Qi S."/>
            <person name="Carlier A."/>
            <person name="Cnockaert M."/>
            <person name="Vandamme P."/>
        </authorList>
    </citation>
    <scope>NUCLEOTIDE SEQUENCE [LARGE SCALE GENOMIC DNA]</scope>
    <source>
        <strain evidence="18 19">LMG 29502</strain>
    </source>
</reference>
<dbReference type="SMART" id="SM00388">
    <property type="entry name" value="HisKA"/>
    <property type="match status" value="1"/>
</dbReference>
<evidence type="ECO:0000259" key="14">
    <source>
        <dbReference type="PROSITE" id="PS50109"/>
    </source>
</evidence>
<keyword evidence="11 13" id="KW-0472">Membrane</keyword>
<keyword evidence="13" id="KW-0812">Transmembrane</keyword>
<organism evidence="18 19">
    <name type="scientific">Paenibacillus tritici</name>
    <dbReference type="NCBI Taxonomy" id="1873425"/>
    <lineage>
        <taxon>Bacteria</taxon>
        <taxon>Bacillati</taxon>
        <taxon>Bacillota</taxon>
        <taxon>Bacilli</taxon>
        <taxon>Bacillales</taxon>
        <taxon>Paenibacillaceae</taxon>
        <taxon>Paenibacillus</taxon>
    </lineage>
</organism>
<feature type="domain" description="Histidine kinase" evidence="14">
    <location>
        <begin position="552"/>
        <end position="756"/>
    </location>
</feature>
<dbReference type="InterPro" id="IPR000700">
    <property type="entry name" value="PAS-assoc_C"/>
</dbReference>
<accession>A0ABX2DZQ6</accession>
<dbReference type="SUPFAM" id="SSF55874">
    <property type="entry name" value="ATPase domain of HSP90 chaperone/DNA topoisomerase II/histidine kinase"/>
    <property type="match status" value="1"/>
</dbReference>
<keyword evidence="10" id="KW-0902">Two-component regulatory system</keyword>
<evidence type="ECO:0000256" key="9">
    <source>
        <dbReference type="ARBA" id="ARBA00022840"/>
    </source>
</evidence>
<dbReference type="PROSITE" id="PS50113">
    <property type="entry name" value="PAC"/>
    <property type="match status" value="1"/>
</dbReference>
<evidence type="ECO:0000256" key="7">
    <source>
        <dbReference type="ARBA" id="ARBA00022741"/>
    </source>
</evidence>
<feature type="domain" description="HAMP" evidence="17">
    <location>
        <begin position="351"/>
        <end position="403"/>
    </location>
</feature>
<evidence type="ECO:0000313" key="19">
    <source>
        <dbReference type="Proteomes" id="UP000711047"/>
    </source>
</evidence>
<dbReference type="PRINTS" id="PR00344">
    <property type="entry name" value="BCTRLSENSOR"/>
</dbReference>
<dbReference type="EMBL" id="JABMKX010000031">
    <property type="protein sequence ID" value="NQX49744.1"/>
    <property type="molecule type" value="Genomic_DNA"/>
</dbReference>
<keyword evidence="6" id="KW-0808">Transferase</keyword>
<dbReference type="InterPro" id="IPR005467">
    <property type="entry name" value="His_kinase_dom"/>
</dbReference>
<feature type="region of interest" description="Disordered" evidence="12">
    <location>
        <begin position="754"/>
        <end position="776"/>
    </location>
</feature>
<dbReference type="Gene3D" id="6.10.340.10">
    <property type="match status" value="1"/>
</dbReference>
<dbReference type="SUPFAM" id="SSF158472">
    <property type="entry name" value="HAMP domain-like"/>
    <property type="match status" value="1"/>
</dbReference>
<dbReference type="InterPro" id="IPR000014">
    <property type="entry name" value="PAS"/>
</dbReference>
<dbReference type="SUPFAM" id="SSF47384">
    <property type="entry name" value="Homodimeric domain of signal transducing histidine kinase"/>
    <property type="match status" value="1"/>
</dbReference>
<gene>
    <name evidence="18" type="ORF">HQN87_31060</name>
</gene>
<evidence type="ECO:0000256" key="11">
    <source>
        <dbReference type="ARBA" id="ARBA00023136"/>
    </source>
</evidence>
<dbReference type="InterPro" id="IPR003594">
    <property type="entry name" value="HATPase_dom"/>
</dbReference>
<keyword evidence="19" id="KW-1185">Reference proteome</keyword>
<dbReference type="CDD" id="cd06225">
    <property type="entry name" value="HAMP"/>
    <property type="match status" value="1"/>
</dbReference>
<dbReference type="CDD" id="cd00130">
    <property type="entry name" value="PAS"/>
    <property type="match status" value="1"/>
</dbReference>
<keyword evidence="9" id="KW-0067">ATP-binding</keyword>
<dbReference type="InterPro" id="IPR036890">
    <property type="entry name" value="HATPase_C_sf"/>
</dbReference>
<dbReference type="Gene3D" id="3.30.565.10">
    <property type="entry name" value="Histidine kinase-like ATPase, C-terminal domain"/>
    <property type="match status" value="1"/>
</dbReference>
<dbReference type="InterPro" id="IPR013656">
    <property type="entry name" value="PAS_4"/>
</dbReference>
<dbReference type="PROSITE" id="PS50885">
    <property type="entry name" value="HAMP"/>
    <property type="match status" value="1"/>
</dbReference>
<dbReference type="PANTHER" id="PTHR43065">
    <property type="entry name" value="SENSOR HISTIDINE KINASE"/>
    <property type="match status" value="1"/>
</dbReference>
<dbReference type="SMART" id="SM00387">
    <property type="entry name" value="HATPase_c"/>
    <property type="match status" value="1"/>
</dbReference>
<protein>
    <recommendedName>
        <fullName evidence="3">histidine kinase</fullName>
        <ecNumber evidence="3">2.7.13.3</ecNumber>
    </recommendedName>
</protein>
<name>A0ABX2DZQ6_9BACL</name>
<dbReference type="Gene3D" id="3.30.450.20">
    <property type="entry name" value="PAS domain"/>
    <property type="match status" value="1"/>
</dbReference>
<dbReference type="PANTHER" id="PTHR43065:SF34">
    <property type="entry name" value="SPORULATION KINASE A"/>
    <property type="match status" value="1"/>
</dbReference>
<dbReference type="EC" id="2.7.13.3" evidence="3"/>
<keyword evidence="8" id="KW-0418">Kinase</keyword>
<evidence type="ECO:0000256" key="6">
    <source>
        <dbReference type="ARBA" id="ARBA00022679"/>
    </source>
</evidence>
<evidence type="ECO:0000256" key="10">
    <source>
        <dbReference type="ARBA" id="ARBA00023012"/>
    </source>
</evidence>
<dbReference type="Pfam" id="PF00512">
    <property type="entry name" value="HisKA"/>
    <property type="match status" value="1"/>
</dbReference>
<dbReference type="SUPFAM" id="SSF55785">
    <property type="entry name" value="PYP-like sensor domain (PAS domain)"/>
    <property type="match status" value="1"/>
</dbReference>
<evidence type="ECO:0000259" key="17">
    <source>
        <dbReference type="PROSITE" id="PS50885"/>
    </source>
</evidence>
<dbReference type="NCBIfam" id="TIGR00229">
    <property type="entry name" value="sensory_box"/>
    <property type="match status" value="1"/>
</dbReference>
<dbReference type="PROSITE" id="PS50109">
    <property type="entry name" value="HIS_KIN"/>
    <property type="match status" value="1"/>
</dbReference>
<comment type="caution">
    <text evidence="18">The sequence shown here is derived from an EMBL/GenBank/DDBJ whole genome shotgun (WGS) entry which is preliminary data.</text>
</comment>
<dbReference type="SMART" id="SM00304">
    <property type="entry name" value="HAMP"/>
    <property type="match status" value="1"/>
</dbReference>
<evidence type="ECO:0000256" key="4">
    <source>
        <dbReference type="ARBA" id="ARBA00022475"/>
    </source>
</evidence>
<dbReference type="InterPro" id="IPR036097">
    <property type="entry name" value="HisK_dim/P_sf"/>
</dbReference>
<feature type="domain" description="PAC" evidence="16">
    <location>
        <begin position="487"/>
        <end position="539"/>
    </location>
</feature>
<evidence type="ECO:0000256" key="5">
    <source>
        <dbReference type="ARBA" id="ARBA00022553"/>
    </source>
</evidence>
<evidence type="ECO:0000256" key="2">
    <source>
        <dbReference type="ARBA" id="ARBA00004651"/>
    </source>
</evidence>
<dbReference type="Gene3D" id="1.10.287.130">
    <property type="match status" value="1"/>
</dbReference>
<evidence type="ECO:0000256" key="12">
    <source>
        <dbReference type="SAM" id="MobiDB-lite"/>
    </source>
</evidence>
<comment type="catalytic activity">
    <reaction evidence="1">
        <text>ATP + protein L-histidine = ADP + protein N-phospho-L-histidine.</text>
        <dbReference type="EC" id="2.7.13.3"/>
    </reaction>
</comment>
<keyword evidence="5" id="KW-0597">Phosphoprotein</keyword>
<dbReference type="SMART" id="SM00086">
    <property type="entry name" value="PAC"/>
    <property type="match status" value="1"/>
</dbReference>
<evidence type="ECO:0000256" key="1">
    <source>
        <dbReference type="ARBA" id="ARBA00000085"/>
    </source>
</evidence>
<evidence type="ECO:0000256" key="3">
    <source>
        <dbReference type="ARBA" id="ARBA00012438"/>
    </source>
</evidence>
<dbReference type="Proteomes" id="UP000711047">
    <property type="component" value="Unassembled WGS sequence"/>
</dbReference>
<dbReference type="InterPro" id="IPR035965">
    <property type="entry name" value="PAS-like_dom_sf"/>
</dbReference>
<evidence type="ECO:0000313" key="18">
    <source>
        <dbReference type="EMBL" id="NQX49744.1"/>
    </source>
</evidence>
<feature type="domain" description="PAS" evidence="15">
    <location>
        <begin position="415"/>
        <end position="458"/>
    </location>
</feature>
<sequence length="776" mass="85945">MSIKTKLSAIIFGSVLLILMLNLTLNLYTARSNLRNESVSNMKITAKQVAVSVEQSSYSSNYVQHKIAQNLRMTAILASYELDPDIRNINNEQLKDLSIKLGVSNISLLVKTADDIIVARSSDPAEIGLSTKGMGFWYVAFLELFAGQQVSVDQGQALQNFWSGPFEYSTSNPEYIDKWGYYYDGTRNYIIDPYVRSTAVSDYVKIMNPDEIIRESKAVNPGILEITGINPKTFGAPSMLPDGTDPKNTKLRNRPIQYGTYTYGNMAEDKAAIREALNKGEPITLDTEALGKRVLKSFIPIKQPGSADYVISVVMDYGAISSVIKEQLINNITTSVLLLIIFFLASYVMAGVVTRPIQDILAKVNDVAMGKFEPALTVTSRDELGQLAQRINAMTTHLLQHTNRLGQTLEENRAVKEHLESVINGTSDAIHTVDMDGRIISTNRAFEELYGWGAEDALVKPPYLVPATVQKQESLRLQQLKDGAALPPVETVRLKRDGSLVEVSVSSSVIRDEEGQPQSVVHVSRDMTERNRIEELLRRSEKLTTVGQLAAGVAHEIRNPLTTLRGFLQLQQEKKVLVPLHIDLMLSELDRINLIVSEFLILAKPQAVHFQQRDLRHIVGDVVSLLDSQAHLFGIEFATHFSGVPAMVHCEENQLKQVFINVIKNAIEAMPDGGTITLEQHQQDDSVVIVITDEGGGVPEDMLPKLGEPFFTNKESGTGLGLMVSQRIIQAHKGSLEISSEYGRGAQVIIKLPEAKESDPPAGMNIERSEDKHENQ</sequence>
<feature type="compositionally biased region" description="Basic and acidic residues" evidence="12">
    <location>
        <begin position="767"/>
        <end position="776"/>
    </location>
</feature>
<dbReference type="Pfam" id="PF02518">
    <property type="entry name" value="HATPase_c"/>
    <property type="match status" value="1"/>
</dbReference>
<dbReference type="CDD" id="cd00082">
    <property type="entry name" value="HisKA"/>
    <property type="match status" value="1"/>
</dbReference>
<evidence type="ECO:0000256" key="8">
    <source>
        <dbReference type="ARBA" id="ARBA00022777"/>
    </source>
</evidence>